<proteinExistence type="predicted"/>
<dbReference type="AlphaFoldDB" id="A0A382W0J9"/>
<dbReference type="EMBL" id="UINC01156074">
    <property type="protein sequence ID" value="SVD52283.1"/>
    <property type="molecule type" value="Genomic_DNA"/>
</dbReference>
<evidence type="ECO:0000313" key="1">
    <source>
        <dbReference type="EMBL" id="SVD52283.1"/>
    </source>
</evidence>
<sequence>VSYPFNNIKAVLFDMDGTLVDSELLTEQALLALLPERGIDVEGLDLVQFHGVAWNGLADRLLELFPTLATDSLSLAADIEARFHVVFESRPPDLIPGAVVAFAAAARVFPGAATIVTGSEARSVELLLERAGLRQICT</sequence>
<organism evidence="1">
    <name type="scientific">marine metagenome</name>
    <dbReference type="NCBI Taxonomy" id="408172"/>
    <lineage>
        <taxon>unclassified sequences</taxon>
        <taxon>metagenomes</taxon>
        <taxon>ecological metagenomes</taxon>
    </lineage>
</organism>
<dbReference type="InterPro" id="IPR036412">
    <property type="entry name" value="HAD-like_sf"/>
</dbReference>
<dbReference type="Gene3D" id="3.40.50.1000">
    <property type="entry name" value="HAD superfamily/HAD-like"/>
    <property type="match status" value="1"/>
</dbReference>
<feature type="non-terminal residue" evidence="1">
    <location>
        <position position="138"/>
    </location>
</feature>
<name>A0A382W0J9_9ZZZZ</name>
<dbReference type="Pfam" id="PF00702">
    <property type="entry name" value="Hydrolase"/>
    <property type="match status" value="1"/>
</dbReference>
<reference evidence="1" key="1">
    <citation type="submission" date="2018-05" db="EMBL/GenBank/DDBJ databases">
        <authorList>
            <person name="Lanie J.A."/>
            <person name="Ng W.-L."/>
            <person name="Kazmierczak K.M."/>
            <person name="Andrzejewski T.M."/>
            <person name="Davidsen T.M."/>
            <person name="Wayne K.J."/>
            <person name="Tettelin H."/>
            <person name="Glass J.I."/>
            <person name="Rusch D."/>
            <person name="Podicherti R."/>
            <person name="Tsui H.-C.T."/>
            <person name="Winkler M.E."/>
        </authorList>
    </citation>
    <scope>NUCLEOTIDE SEQUENCE</scope>
</reference>
<gene>
    <name evidence="1" type="ORF">METZ01_LOCUS405137</name>
</gene>
<dbReference type="FunFam" id="3.40.50.1000:FF:000162">
    <property type="entry name" value="HAD-like protein"/>
    <property type="match status" value="1"/>
</dbReference>
<accession>A0A382W0J9</accession>
<feature type="non-terminal residue" evidence="1">
    <location>
        <position position="1"/>
    </location>
</feature>
<dbReference type="Gene3D" id="1.10.150.240">
    <property type="entry name" value="Putative phosphatase, domain 2"/>
    <property type="match status" value="1"/>
</dbReference>
<dbReference type="InterPro" id="IPR023198">
    <property type="entry name" value="PGP-like_dom2"/>
</dbReference>
<dbReference type="SUPFAM" id="SSF56784">
    <property type="entry name" value="HAD-like"/>
    <property type="match status" value="1"/>
</dbReference>
<protein>
    <submittedName>
        <fullName evidence="1">Uncharacterized protein</fullName>
    </submittedName>
</protein>
<dbReference type="InterPro" id="IPR023214">
    <property type="entry name" value="HAD_sf"/>
</dbReference>